<dbReference type="GO" id="GO:0005884">
    <property type="term" value="C:actin filament"/>
    <property type="evidence" value="ECO:0007669"/>
    <property type="project" value="TreeGrafter"/>
</dbReference>
<dbReference type="Proteomes" id="UP000193411">
    <property type="component" value="Unassembled WGS sequence"/>
</dbReference>
<feature type="compositionally biased region" description="Pro residues" evidence="1">
    <location>
        <begin position="317"/>
        <end position="333"/>
    </location>
</feature>
<protein>
    <submittedName>
        <fullName evidence="2">Uncharacterized protein</fullName>
    </submittedName>
</protein>
<evidence type="ECO:0000256" key="1">
    <source>
        <dbReference type="SAM" id="MobiDB-lite"/>
    </source>
</evidence>
<keyword evidence="3" id="KW-1185">Reference proteome</keyword>
<feature type="region of interest" description="Disordered" evidence="1">
    <location>
        <begin position="239"/>
        <end position="365"/>
    </location>
</feature>
<feature type="compositionally biased region" description="Pro residues" evidence="1">
    <location>
        <begin position="447"/>
        <end position="460"/>
    </location>
</feature>
<feature type="compositionally biased region" description="Acidic residues" evidence="1">
    <location>
        <begin position="28"/>
        <end position="37"/>
    </location>
</feature>
<dbReference type="PANTHER" id="PTHR45691:SF6">
    <property type="entry name" value="PROTEIN DIAPHANOUS"/>
    <property type="match status" value="1"/>
</dbReference>
<feature type="compositionally biased region" description="Acidic residues" evidence="1">
    <location>
        <begin position="287"/>
        <end position="296"/>
    </location>
</feature>
<sequence length="566" mass="60595">MHRNSTLMPKPKSAATSTNAVFTLRDSDDNDDDDDILEKERQEAARKRAAERDAAQAAAEAQRRAATLVRPGRPDQRPSLGPNLTVAGGPVASSGTVISRAPKAKTPPPPAHQPLEPLTYIDYETSMHDRHARESLARAAASKKSRRVDSAHVDLDVDDDMQLAMAISASLAPKDAPPPPALELDLKTGTFKYPMAPASARKGTNGKRNGDMMLGETSVQPVEVAKSSAQSRALDQLFAMEEDPLPPSTIKGASKDRPLWRTASPSPSRASWTSSRPAAAIDLLSSSDDDGADGEMDQITTRTSFGGDYGERWDDYLPPPSPISSTRPAPPPVARAHAADSTTPLPPPTALARPPPASSSSDSQDINRLKSKFIDTSPLWLLFSHSFQDPDRLAETRATLEKRLSSVWDEALDLLDLVPPSMRPAAPPVPSQHQHSPILPPSSCARVPPPHPPGPAPNPNPSSENVDRPESSLPGRPHPVAIHQFPSPHPQSAPPSLPAHLMPTPDPTLFTFSPPLTHTATAHSLGDPSTSVLIPPSPQHPPLESDIADSGQTTRGQGIWDQRRAH</sequence>
<feature type="region of interest" description="Disordered" evidence="1">
    <location>
        <begin position="1"/>
        <end position="126"/>
    </location>
</feature>
<feature type="compositionally biased region" description="Low complexity" evidence="1">
    <location>
        <begin position="55"/>
        <end position="66"/>
    </location>
</feature>
<reference evidence="2 3" key="1">
    <citation type="submission" date="2016-07" db="EMBL/GenBank/DDBJ databases">
        <title>Pervasive Adenine N6-methylation of Active Genes in Fungi.</title>
        <authorList>
            <consortium name="DOE Joint Genome Institute"/>
            <person name="Mondo S.J."/>
            <person name="Dannebaum R.O."/>
            <person name="Kuo R.C."/>
            <person name="Labutti K."/>
            <person name="Haridas S."/>
            <person name="Kuo A."/>
            <person name="Salamov A."/>
            <person name="Ahrendt S.R."/>
            <person name="Lipzen A."/>
            <person name="Sullivan W."/>
            <person name="Andreopoulos W.B."/>
            <person name="Clum A."/>
            <person name="Lindquist E."/>
            <person name="Daum C."/>
            <person name="Ramamoorthy G.K."/>
            <person name="Gryganskyi A."/>
            <person name="Culley D."/>
            <person name="Magnuson J.K."/>
            <person name="James T.Y."/>
            <person name="O'Malley M.A."/>
            <person name="Stajich J.E."/>
            <person name="Spatafora J.W."/>
            <person name="Visel A."/>
            <person name="Grigoriev I.V."/>
        </authorList>
    </citation>
    <scope>NUCLEOTIDE SEQUENCE [LARGE SCALE GENOMIC DNA]</scope>
    <source>
        <strain evidence="2 3">PL171</strain>
    </source>
</reference>
<dbReference type="EMBL" id="MCFL01000005">
    <property type="protein sequence ID" value="ORZ39386.1"/>
    <property type="molecule type" value="Genomic_DNA"/>
</dbReference>
<evidence type="ECO:0000313" key="2">
    <source>
        <dbReference type="EMBL" id="ORZ39386.1"/>
    </source>
</evidence>
<dbReference type="GO" id="GO:0030041">
    <property type="term" value="P:actin filament polymerization"/>
    <property type="evidence" value="ECO:0007669"/>
    <property type="project" value="TreeGrafter"/>
</dbReference>
<dbReference type="InterPro" id="IPR051412">
    <property type="entry name" value="Formin_Homology_Diaphanous_sf"/>
</dbReference>
<name>A0A1Y2HXQ8_9FUNG</name>
<dbReference type="AlphaFoldDB" id="A0A1Y2HXQ8"/>
<comment type="caution">
    <text evidence="2">The sequence shown here is derived from an EMBL/GenBank/DDBJ whole genome shotgun (WGS) entry which is preliminary data.</text>
</comment>
<organism evidence="2 3">
    <name type="scientific">Catenaria anguillulae PL171</name>
    <dbReference type="NCBI Taxonomy" id="765915"/>
    <lineage>
        <taxon>Eukaryota</taxon>
        <taxon>Fungi</taxon>
        <taxon>Fungi incertae sedis</taxon>
        <taxon>Blastocladiomycota</taxon>
        <taxon>Blastocladiomycetes</taxon>
        <taxon>Blastocladiales</taxon>
        <taxon>Catenariaceae</taxon>
        <taxon>Catenaria</taxon>
    </lineage>
</organism>
<dbReference type="PANTHER" id="PTHR45691">
    <property type="entry name" value="PROTEIN DIAPHANOUS"/>
    <property type="match status" value="1"/>
</dbReference>
<accession>A0A1Y2HXQ8</accession>
<evidence type="ECO:0000313" key="3">
    <source>
        <dbReference type="Proteomes" id="UP000193411"/>
    </source>
</evidence>
<feature type="compositionally biased region" description="Polar residues" evidence="1">
    <location>
        <begin position="510"/>
        <end position="532"/>
    </location>
</feature>
<feature type="compositionally biased region" description="Low complexity" evidence="1">
    <location>
        <begin position="260"/>
        <end position="286"/>
    </location>
</feature>
<proteinExistence type="predicted"/>
<feature type="region of interest" description="Disordered" evidence="1">
    <location>
        <begin position="423"/>
        <end position="566"/>
    </location>
</feature>
<feature type="compositionally biased region" description="Low complexity" evidence="1">
    <location>
        <begin position="334"/>
        <end position="343"/>
    </location>
</feature>
<feature type="compositionally biased region" description="Pro residues" evidence="1">
    <location>
        <begin position="344"/>
        <end position="357"/>
    </location>
</feature>
<feature type="compositionally biased region" description="Basic and acidic residues" evidence="1">
    <location>
        <begin position="38"/>
        <end position="54"/>
    </location>
</feature>
<feature type="compositionally biased region" description="Pro residues" evidence="1">
    <location>
        <begin position="487"/>
        <end position="497"/>
    </location>
</feature>
<gene>
    <name evidence="2" type="ORF">BCR44DRAFT_1426437</name>
</gene>